<gene>
    <name evidence="3" type="ORF">BKM31_55930</name>
</gene>
<proteinExistence type="predicted"/>
<accession>A0A1V0AH77</accession>
<evidence type="ECO:0000313" key="4">
    <source>
        <dbReference type="Proteomes" id="UP000190797"/>
    </source>
</evidence>
<keyword evidence="2" id="KW-0067">ATP-binding</keyword>
<dbReference type="PANTHER" id="PTHR16305">
    <property type="entry name" value="TESTICULAR SOLUBLE ADENYLYL CYCLASE"/>
    <property type="match status" value="1"/>
</dbReference>
<evidence type="ECO:0000256" key="1">
    <source>
        <dbReference type="ARBA" id="ARBA00022741"/>
    </source>
</evidence>
<organism evidence="3 4">
    <name type="scientific">[Actinomadura] parvosata subsp. kistnae</name>
    <dbReference type="NCBI Taxonomy" id="1909395"/>
    <lineage>
        <taxon>Bacteria</taxon>
        <taxon>Bacillati</taxon>
        <taxon>Actinomycetota</taxon>
        <taxon>Actinomycetes</taxon>
        <taxon>Streptosporangiales</taxon>
        <taxon>Streptosporangiaceae</taxon>
        <taxon>Nonomuraea</taxon>
    </lineage>
</organism>
<name>A0A1V0AH77_9ACTN</name>
<evidence type="ECO:0008006" key="5">
    <source>
        <dbReference type="Google" id="ProtNLM"/>
    </source>
</evidence>
<keyword evidence="4" id="KW-1185">Reference proteome</keyword>
<dbReference type="AlphaFoldDB" id="A0A1V0AH77"/>
<protein>
    <recommendedName>
        <fullName evidence="5">Orc1-like AAA ATPase domain-containing protein</fullName>
    </recommendedName>
</protein>
<dbReference type="Proteomes" id="UP000190797">
    <property type="component" value="Chromosome"/>
</dbReference>
<reference evidence="4" key="1">
    <citation type="journal article" date="2017" name="Med. Chem. Commun.">
        <title>Nonomuraea sp. ATCC 55076 harbours the largest actinomycete chromosome to date and the kistamicin biosynthetic gene cluster.</title>
        <authorList>
            <person name="Nazari B."/>
            <person name="Forneris C.C."/>
            <person name="Gibson M.I."/>
            <person name="Moon K."/>
            <person name="Schramma K.R."/>
            <person name="Seyedsayamdost M.R."/>
        </authorList>
    </citation>
    <scope>NUCLEOTIDE SEQUENCE [LARGE SCALE GENOMIC DNA]</scope>
    <source>
        <strain evidence="4">ATCC 55076</strain>
    </source>
</reference>
<evidence type="ECO:0000256" key="2">
    <source>
        <dbReference type="ARBA" id="ARBA00022840"/>
    </source>
</evidence>
<dbReference type="GO" id="GO:0005524">
    <property type="term" value="F:ATP binding"/>
    <property type="evidence" value="ECO:0007669"/>
    <property type="project" value="UniProtKB-KW"/>
</dbReference>
<dbReference type="STRING" id="1909395.BKM31_55930"/>
<dbReference type="GO" id="GO:0004016">
    <property type="term" value="F:adenylate cyclase activity"/>
    <property type="evidence" value="ECO:0007669"/>
    <property type="project" value="TreeGrafter"/>
</dbReference>
<dbReference type="PANTHER" id="PTHR16305:SF35">
    <property type="entry name" value="TRANSCRIPTIONAL ACTIVATOR DOMAIN"/>
    <property type="match status" value="1"/>
</dbReference>
<dbReference type="EMBL" id="CP017717">
    <property type="protein sequence ID" value="AQZ69539.1"/>
    <property type="molecule type" value="Genomic_DNA"/>
</dbReference>
<keyword evidence="1" id="KW-0547">Nucleotide-binding</keyword>
<dbReference type="GO" id="GO:0005737">
    <property type="term" value="C:cytoplasm"/>
    <property type="evidence" value="ECO:0007669"/>
    <property type="project" value="TreeGrafter"/>
</dbReference>
<sequence length="122" mass="13150">MPQALDVLFGRAHGAAPDPFLVALSTLSMLSLLGGDQPVLCLVDDAHWADEPTLKTLAFVARRLSDEPVALVLATRPDEGHDAGLPGLRRVPLMGLDRESARTLLTRHLGERRPAAPTSRRS</sequence>
<dbReference type="KEGG" id="noa:BKM31_55930"/>
<evidence type="ECO:0000313" key="3">
    <source>
        <dbReference type="EMBL" id="AQZ69539.1"/>
    </source>
</evidence>
<dbReference type="RefSeq" id="WP_222107582.1">
    <property type="nucleotide sequence ID" value="NZ_CP017717.1"/>
</dbReference>